<name>A0A495A0H8_9BACI</name>
<keyword evidence="1" id="KW-0472">Membrane</keyword>
<accession>A0A495A0H8</accession>
<dbReference type="Gene3D" id="3.30.310.160">
    <property type="entry name" value="YycH protein, domain 2"/>
    <property type="match status" value="1"/>
</dbReference>
<dbReference type="RefSeq" id="WP_121204480.1">
    <property type="nucleotide sequence ID" value="NZ_RBZP01000008.1"/>
</dbReference>
<organism evidence="3 4">
    <name type="scientific">Oceanobacillus halophilus</name>
    <dbReference type="NCBI Taxonomy" id="930130"/>
    <lineage>
        <taxon>Bacteria</taxon>
        <taxon>Bacillati</taxon>
        <taxon>Bacillota</taxon>
        <taxon>Bacilli</taxon>
        <taxon>Bacillales</taxon>
        <taxon>Bacillaceae</taxon>
        <taxon>Oceanobacillus</taxon>
    </lineage>
</organism>
<evidence type="ECO:0000256" key="1">
    <source>
        <dbReference type="SAM" id="Phobius"/>
    </source>
</evidence>
<feature type="domain" description="Regulatory protein YycH-like" evidence="2">
    <location>
        <begin position="37"/>
        <end position="257"/>
    </location>
</feature>
<dbReference type="OrthoDB" id="2388036at2"/>
<keyword evidence="1" id="KW-0812">Transmembrane</keyword>
<dbReference type="InterPro" id="IPR042274">
    <property type="entry name" value="YycH/YycI_2"/>
</dbReference>
<keyword evidence="4" id="KW-1185">Reference proteome</keyword>
<proteinExistence type="predicted"/>
<evidence type="ECO:0000313" key="4">
    <source>
        <dbReference type="Proteomes" id="UP000269301"/>
    </source>
</evidence>
<reference evidence="3 4" key="1">
    <citation type="journal article" date="2016" name="Int. J. Syst. Evol. Microbiol.">
        <title>Oceanobacillus halophilus sp. nov., a novel moderately halophilic bacterium from a hypersaline lake.</title>
        <authorList>
            <person name="Amoozegar M.A."/>
            <person name="Bagheri M."/>
            <person name="Makhdoumi A."/>
            <person name="Nikou M.M."/>
            <person name="Fazeli S.A.S."/>
            <person name="Schumann P."/>
            <person name="Sproer C."/>
            <person name="Sanchez-Porro C."/>
            <person name="Ventosa A."/>
        </authorList>
    </citation>
    <scope>NUCLEOTIDE SEQUENCE [LARGE SCALE GENOMIC DNA]</scope>
    <source>
        <strain evidence="3 4">DSM 23996</strain>
    </source>
</reference>
<evidence type="ECO:0000313" key="3">
    <source>
        <dbReference type="EMBL" id="RKQ32943.1"/>
    </source>
</evidence>
<protein>
    <recommendedName>
        <fullName evidence="2">Regulatory protein YycH-like domain-containing protein</fullName>
    </recommendedName>
</protein>
<dbReference type="InterPro" id="IPR018604">
    <property type="entry name" value="YycI-like"/>
</dbReference>
<evidence type="ECO:0000259" key="2">
    <source>
        <dbReference type="Pfam" id="PF09648"/>
    </source>
</evidence>
<dbReference type="Proteomes" id="UP000269301">
    <property type="component" value="Unassembled WGS sequence"/>
</dbReference>
<dbReference type="EMBL" id="RBZP01000008">
    <property type="protein sequence ID" value="RKQ32943.1"/>
    <property type="molecule type" value="Genomic_DNA"/>
</dbReference>
<sequence length="312" mass="36197">MQWGHIKTLFILSFLILNIYLLVQFIDKQNNDDYGMLSDQDASIEERLAAENITIEPNLDMEITEETYILASQKKFNEVEVERLTKREDQNINVLKNNFIISRLKEPVPISEDASSEEVSNLVKSEVSFPEEFVYWGWNKELNILVFFQQIDGRPVYFNEHGPGLLMVYLNDNNEMEYYTQTMLGESESQGSGSRQLKQPIQAIELLFDRNILVPNEEVTDINIGYYSRFIEEGEQVFAPTWNITINGERSYFVNAIEGFVFSSDMSFIDSIATETISRIRLLDDEDGEIFKPLLDDLTTLIQQTENRSEDE</sequence>
<dbReference type="GO" id="GO:0016020">
    <property type="term" value="C:membrane"/>
    <property type="evidence" value="ECO:0007669"/>
    <property type="project" value="InterPro"/>
</dbReference>
<feature type="transmembrane region" description="Helical" evidence="1">
    <location>
        <begin position="6"/>
        <end position="26"/>
    </location>
</feature>
<dbReference type="Pfam" id="PF09648">
    <property type="entry name" value="YycI"/>
    <property type="match status" value="1"/>
</dbReference>
<keyword evidence="1" id="KW-1133">Transmembrane helix</keyword>
<comment type="caution">
    <text evidence="3">The sequence shown here is derived from an EMBL/GenBank/DDBJ whole genome shotgun (WGS) entry which is preliminary data.</text>
</comment>
<dbReference type="AlphaFoldDB" id="A0A495A0H8"/>
<gene>
    <name evidence="3" type="ORF">D8M06_11120</name>
</gene>